<evidence type="ECO:0008006" key="5">
    <source>
        <dbReference type="Google" id="ProtNLM"/>
    </source>
</evidence>
<dbReference type="GO" id="GO:0008725">
    <property type="term" value="F:DNA-3-methyladenine glycosylase activity"/>
    <property type="evidence" value="ECO:0007669"/>
    <property type="project" value="InterPro"/>
</dbReference>
<dbReference type="InterPro" id="IPR005019">
    <property type="entry name" value="Adenine_glyco"/>
</dbReference>
<feature type="binding site" evidence="1">
    <location>
        <position position="242"/>
    </location>
    <ligand>
        <name>Zn(2+)</name>
        <dbReference type="ChEBI" id="CHEBI:29105"/>
    </ligand>
</feature>
<dbReference type="PANTHER" id="PTHR30037:SF4">
    <property type="entry name" value="DNA-3-METHYLADENINE GLYCOSYLASE I"/>
    <property type="match status" value="1"/>
</dbReference>
<dbReference type="GO" id="GO:0006284">
    <property type="term" value="P:base-excision repair"/>
    <property type="evidence" value="ECO:0007669"/>
    <property type="project" value="InterPro"/>
</dbReference>
<dbReference type="Pfam" id="PF03352">
    <property type="entry name" value="Adenine_glyco"/>
    <property type="match status" value="1"/>
</dbReference>
<dbReference type="Proteomes" id="UP000193642">
    <property type="component" value="Unassembled WGS sequence"/>
</dbReference>
<dbReference type="OrthoDB" id="3941538at2759"/>
<reference evidence="3 4" key="1">
    <citation type="submission" date="2016-07" db="EMBL/GenBank/DDBJ databases">
        <title>Pervasive Adenine N6-methylation of Active Genes in Fungi.</title>
        <authorList>
            <consortium name="DOE Joint Genome Institute"/>
            <person name="Mondo S.J."/>
            <person name="Dannebaum R.O."/>
            <person name="Kuo R.C."/>
            <person name="Labutti K."/>
            <person name="Haridas S."/>
            <person name="Kuo A."/>
            <person name="Salamov A."/>
            <person name="Ahrendt S.R."/>
            <person name="Lipzen A."/>
            <person name="Sullivan W."/>
            <person name="Andreopoulos W.B."/>
            <person name="Clum A."/>
            <person name="Lindquist E."/>
            <person name="Daum C."/>
            <person name="Ramamoorthy G.K."/>
            <person name="Gryganskyi A."/>
            <person name="Culley D."/>
            <person name="Magnuson J.K."/>
            <person name="James T.Y."/>
            <person name="O'Malley M.A."/>
            <person name="Stajich J.E."/>
            <person name="Spatafora J.W."/>
            <person name="Visel A."/>
            <person name="Grigoriev I.V."/>
        </authorList>
    </citation>
    <scope>NUCLEOTIDE SEQUENCE [LARGE SCALE GENOMIC DNA]</scope>
    <source>
        <strain evidence="3 4">JEL800</strain>
    </source>
</reference>
<feature type="binding site" evidence="1">
    <location>
        <position position="246"/>
    </location>
    <ligand>
        <name>Zn(2+)</name>
        <dbReference type="ChEBI" id="CHEBI:29105"/>
    </ligand>
</feature>
<dbReference type="Gene3D" id="1.10.340.30">
    <property type="entry name" value="Hypothetical protein, domain 2"/>
    <property type="match status" value="1"/>
</dbReference>
<keyword evidence="4" id="KW-1185">Reference proteome</keyword>
<dbReference type="InterPro" id="IPR011257">
    <property type="entry name" value="DNA_glycosylase"/>
</dbReference>
<proteinExistence type="predicted"/>
<dbReference type="SUPFAM" id="SSF48150">
    <property type="entry name" value="DNA-glycosylase"/>
    <property type="match status" value="1"/>
</dbReference>
<name>A0A1Y2C0E8_9FUNG</name>
<evidence type="ECO:0000313" key="4">
    <source>
        <dbReference type="Proteomes" id="UP000193642"/>
    </source>
</evidence>
<keyword evidence="1" id="KW-0479">Metal-binding</keyword>
<feature type="region of interest" description="Disordered" evidence="2">
    <location>
        <begin position="29"/>
        <end position="60"/>
    </location>
</feature>
<sequence length="258" mass="28845">MRPLIAVTATRTLRSSLRISNNAANEVAAITKPKKRAQSKTSSKKSSPSPQSAQVVPMKTATDSNGITRCSWCTNDPIYQFYHDNEWGNSPITDDRLLFELLCLEGAQAGLSWITILKRRQNYKDAFDDFDPSIVAKYTADKINQLIQNDGIIRNKLKIQSAVTNANAFLKVQKEFGTFSEYLWGFAPEGGPTAHLNEGNKCRAVSPESEAMSKDLKKRGFMFVGPTICYAYMQSIGMVNDHHVDCFLYPNKEKSQSD</sequence>
<dbReference type="GO" id="GO:0046872">
    <property type="term" value="F:metal ion binding"/>
    <property type="evidence" value="ECO:0007669"/>
    <property type="project" value="UniProtKB-KW"/>
</dbReference>
<keyword evidence="1" id="KW-0862">Zinc</keyword>
<feature type="binding site" evidence="1">
    <location>
        <position position="83"/>
    </location>
    <ligand>
        <name>Zn(2+)</name>
        <dbReference type="ChEBI" id="CHEBI:29105"/>
    </ligand>
</feature>
<evidence type="ECO:0000256" key="1">
    <source>
        <dbReference type="PIRSR" id="PIRSR605019-1"/>
    </source>
</evidence>
<comment type="caution">
    <text evidence="3">The sequence shown here is derived from an EMBL/GenBank/DDBJ whole genome shotgun (WGS) entry which is preliminary data.</text>
</comment>
<protein>
    <recommendedName>
        <fullName evidence="5">DNA-3-methyladenine glycosylase I</fullName>
    </recommendedName>
</protein>
<dbReference type="InterPro" id="IPR052891">
    <property type="entry name" value="DNA-3mA_glycosylase"/>
</dbReference>
<dbReference type="STRING" id="329046.A0A1Y2C0E8"/>
<evidence type="ECO:0000313" key="3">
    <source>
        <dbReference type="EMBL" id="ORY40523.1"/>
    </source>
</evidence>
<dbReference type="PANTHER" id="PTHR30037">
    <property type="entry name" value="DNA-3-METHYLADENINE GLYCOSYLASE 1"/>
    <property type="match status" value="1"/>
</dbReference>
<feature type="binding site" evidence="1">
    <location>
        <position position="70"/>
    </location>
    <ligand>
        <name>Zn(2+)</name>
        <dbReference type="ChEBI" id="CHEBI:29105"/>
    </ligand>
</feature>
<gene>
    <name evidence="3" type="ORF">BCR33DRAFT_768090</name>
</gene>
<organism evidence="3 4">
    <name type="scientific">Rhizoclosmatium globosum</name>
    <dbReference type="NCBI Taxonomy" id="329046"/>
    <lineage>
        <taxon>Eukaryota</taxon>
        <taxon>Fungi</taxon>
        <taxon>Fungi incertae sedis</taxon>
        <taxon>Chytridiomycota</taxon>
        <taxon>Chytridiomycota incertae sedis</taxon>
        <taxon>Chytridiomycetes</taxon>
        <taxon>Chytridiales</taxon>
        <taxon>Chytriomycetaceae</taxon>
        <taxon>Rhizoclosmatium</taxon>
    </lineage>
</organism>
<evidence type="ECO:0000256" key="2">
    <source>
        <dbReference type="SAM" id="MobiDB-lite"/>
    </source>
</evidence>
<accession>A0A1Y2C0E8</accession>
<dbReference type="AlphaFoldDB" id="A0A1Y2C0E8"/>
<dbReference type="EMBL" id="MCGO01000035">
    <property type="protein sequence ID" value="ORY40523.1"/>
    <property type="molecule type" value="Genomic_DNA"/>
</dbReference>
<feature type="compositionally biased region" description="Low complexity" evidence="2">
    <location>
        <begin position="39"/>
        <end position="53"/>
    </location>
</feature>